<dbReference type="Pfam" id="PF00271">
    <property type="entry name" value="Helicase_C"/>
    <property type="match status" value="1"/>
</dbReference>
<reference evidence="6" key="1">
    <citation type="submission" date="2023-05" db="EMBL/GenBank/DDBJ databases">
        <title>Whole genome sequence of Commensalibacter sp.</title>
        <authorList>
            <person name="Charoenyingcharoen P."/>
            <person name="Yukphan P."/>
        </authorList>
    </citation>
    <scope>NUCLEOTIDE SEQUENCE</scope>
    <source>
        <strain evidence="6">TBRC 16381</strain>
    </source>
</reference>
<dbReference type="SUPFAM" id="SSF52540">
    <property type="entry name" value="P-loop containing nucleoside triphosphate hydrolases"/>
    <property type="match status" value="2"/>
</dbReference>
<dbReference type="GO" id="GO:0004386">
    <property type="term" value="F:helicase activity"/>
    <property type="evidence" value="ECO:0007669"/>
    <property type="project" value="UniProtKB-KW"/>
</dbReference>
<gene>
    <name evidence="6" type="ORF">QJV27_01370</name>
</gene>
<evidence type="ECO:0000313" key="7">
    <source>
        <dbReference type="Proteomes" id="UP001431634"/>
    </source>
</evidence>
<dbReference type="InterPro" id="IPR001650">
    <property type="entry name" value="Helicase_C-like"/>
</dbReference>
<dbReference type="SMART" id="SM00490">
    <property type="entry name" value="HELICc"/>
    <property type="match status" value="1"/>
</dbReference>
<evidence type="ECO:0000256" key="3">
    <source>
        <dbReference type="ARBA" id="ARBA00022806"/>
    </source>
</evidence>
<proteinExistence type="predicted"/>
<evidence type="ECO:0000259" key="5">
    <source>
        <dbReference type="PROSITE" id="PS51194"/>
    </source>
</evidence>
<keyword evidence="7" id="KW-1185">Reference proteome</keyword>
<keyword evidence="3 6" id="KW-0347">Helicase</keyword>
<dbReference type="Gene3D" id="3.40.50.300">
    <property type="entry name" value="P-loop containing nucleotide triphosphate hydrolases"/>
    <property type="match status" value="2"/>
</dbReference>
<keyword evidence="2" id="KW-0378">Hydrolase</keyword>
<evidence type="ECO:0000256" key="1">
    <source>
        <dbReference type="ARBA" id="ARBA00022741"/>
    </source>
</evidence>
<organism evidence="6 7">
    <name type="scientific">Commensalibacter oyaizuii</name>
    <dbReference type="NCBI Taxonomy" id="3043873"/>
    <lineage>
        <taxon>Bacteria</taxon>
        <taxon>Pseudomonadati</taxon>
        <taxon>Pseudomonadota</taxon>
        <taxon>Alphaproteobacteria</taxon>
        <taxon>Acetobacterales</taxon>
        <taxon>Acetobacteraceae</taxon>
    </lineage>
</organism>
<dbReference type="InterPro" id="IPR027417">
    <property type="entry name" value="P-loop_NTPase"/>
</dbReference>
<dbReference type="PROSITE" id="PS51194">
    <property type="entry name" value="HELICASE_CTER"/>
    <property type="match status" value="1"/>
</dbReference>
<feature type="domain" description="Helicase C-terminal" evidence="5">
    <location>
        <begin position="154"/>
        <end position="300"/>
    </location>
</feature>
<dbReference type="EMBL" id="JASBAO010000001">
    <property type="protein sequence ID" value="MDI2090040.1"/>
    <property type="molecule type" value="Genomic_DNA"/>
</dbReference>
<name>A0ABT6PZ81_9PROT</name>
<keyword evidence="4" id="KW-0067">ATP-binding</keyword>
<evidence type="ECO:0000313" key="6">
    <source>
        <dbReference type="EMBL" id="MDI2090040.1"/>
    </source>
</evidence>
<comment type="caution">
    <text evidence="6">The sequence shown here is derived from an EMBL/GenBank/DDBJ whole genome shotgun (WGS) entry which is preliminary data.</text>
</comment>
<dbReference type="Pfam" id="PF22527">
    <property type="entry name" value="DEXQc_Suv3"/>
    <property type="match status" value="1"/>
</dbReference>
<dbReference type="PANTHER" id="PTHR12131">
    <property type="entry name" value="ATP-DEPENDENT RNA AND DNA HELICASE"/>
    <property type="match status" value="1"/>
</dbReference>
<protein>
    <submittedName>
        <fullName evidence="6">Helicase-related protein</fullName>
    </submittedName>
</protein>
<accession>A0ABT6PZ81</accession>
<dbReference type="PANTHER" id="PTHR12131:SF1">
    <property type="entry name" value="ATP-DEPENDENT RNA HELICASE SUPV3L1, MITOCHONDRIAL-RELATED"/>
    <property type="match status" value="1"/>
</dbReference>
<sequence>MSSTHHVKAILGPTNTGKTHLAIERMMAHSSGIIGFPLRLLAKENYDRMVSLKGEKYVALITGEEKIIPPTAKWFSCTVEAMPITTAVDFIAIDEIQLCADPDRGHIFTDRLLNCRGNIETMFLGADTMTPILKQLIPGIEIESRPRLSLLNYSGFSKITKLPSRCAIVAFSATEVYAIAEFIKRKHGGCAIVMGRLSPRTRNAQMELYQNKDVDYLVATDAIGMGLNMNVNHVAFASLSKFDGRQMRNLFATEIAQIAGRAGRGMRDGTFGTTANCHAISEKIINSVENHHFDTLKQVYWRNHHLDFSNPSTLLHSLTHAPPLKTLIAGNHASDLQTLVYLIQDPEIMAACSTQEKTQLLWENCQIPDFKKLGGDSHARICKKTFLFLLKQGYVPETWLNQQIEQLNHPYGDIDTLMQRLSGIRICAYIATKNQWVEHAPYWQAQAREVEDRLSDALHTALMSRFVNQRATSLIRNLNSHEKNDLLTSITPSGDILIEGHSIGTFKGLSLVMKETLADEEHKLALKSIRKNINAIIPRQINKIVDANHNEFSLDYKAGYILWEQTPIARLKKGLDLLHPEITLFENEFLNDYHRQVIIKKLQHYVTAIVRNFFPKLLISKNKNIPVELRGILHQIYENGGILWKSKTYNLSKDNRRFLYKHGILTGPHAIYIKNIFKEKISNLRIMLFHIYHHSVNFSILPASSQICINALTDFDVEFMRYLGWMPAGTQFIRIDIAEKITNKLIHKAQLFPNAFNKQTLVPLPYQHDNINAILKAFNFFTQKAQSLSKLPMGPPAPLLFAAYPFQKSNKPKKLHHTFKRNQKKPQSTRKTFLALKQFYENNRYH</sequence>
<dbReference type="RefSeq" id="WP_281447199.1">
    <property type="nucleotide sequence ID" value="NZ_JASBAO010000001.1"/>
</dbReference>
<evidence type="ECO:0000256" key="4">
    <source>
        <dbReference type="ARBA" id="ARBA00022840"/>
    </source>
</evidence>
<dbReference type="Proteomes" id="UP001431634">
    <property type="component" value="Unassembled WGS sequence"/>
</dbReference>
<dbReference type="InterPro" id="IPR050699">
    <property type="entry name" value="RNA-DNA_Helicase"/>
</dbReference>
<dbReference type="InterPro" id="IPR055206">
    <property type="entry name" value="DEXQc_SUV3"/>
</dbReference>
<keyword evidence="1" id="KW-0547">Nucleotide-binding</keyword>
<evidence type="ECO:0000256" key="2">
    <source>
        <dbReference type="ARBA" id="ARBA00022801"/>
    </source>
</evidence>